<dbReference type="SUPFAM" id="SSF50249">
    <property type="entry name" value="Nucleic acid-binding proteins"/>
    <property type="match status" value="1"/>
</dbReference>
<evidence type="ECO:0000259" key="1">
    <source>
        <dbReference type="Pfam" id="PF01796"/>
    </source>
</evidence>
<dbReference type="Pfam" id="PF01796">
    <property type="entry name" value="OB_ChsH2_C"/>
    <property type="match status" value="1"/>
</dbReference>
<gene>
    <name evidence="2" type="ordered locus">CNE_2c18630</name>
</gene>
<dbReference type="InterPro" id="IPR002878">
    <property type="entry name" value="ChsH2_C"/>
</dbReference>
<dbReference type="HOGENOM" id="CLU_146580_0_0_4"/>
<accession>F8GR74</accession>
<proteinExistence type="predicted"/>
<name>F8GR74_CUPNN</name>
<organism evidence="2 3">
    <name type="scientific">Cupriavidus necator (strain ATCC 43291 / DSM 13513 / CCUG 52238 / LMG 8453 / N-1)</name>
    <name type="common">Ralstonia eutropha</name>
    <dbReference type="NCBI Taxonomy" id="1042878"/>
    <lineage>
        <taxon>Bacteria</taxon>
        <taxon>Pseudomonadati</taxon>
        <taxon>Pseudomonadota</taxon>
        <taxon>Betaproteobacteria</taxon>
        <taxon>Burkholderiales</taxon>
        <taxon>Burkholderiaceae</taxon>
        <taxon>Cupriavidus</taxon>
    </lineage>
</organism>
<evidence type="ECO:0000313" key="2">
    <source>
        <dbReference type="EMBL" id="AEI80819.1"/>
    </source>
</evidence>
<sequence length="149" mass="16164">MTFSQPKTPEISFVAQADDDNYYAKANPQETAMSDQPYPLWSAEPVPHLLASRDRATGEWIFPALPADSPLADGHETVAITGTGVLYSFTVIHPAPKSGQPPYALGYVDFVGPVRIFGRLQGTARPVIGERYAQRHDAGLGYVFEAVTA</sequence>
<reference evidence="2 3" key="1">
    <citation type="journal article" date="2011" name="J. Bacteriol.">
        <title>Complete genome sequence of the type strain Cupriavidus necator N-1.</title>
        <authorList>
            <person name="Poehlein A."/>
            <person name="Kusian B."/>
            <person name="Friedrich B."/>
            <person name="Daniel R."/>
            <person name="Bowien B."/>
        </authorList>
    </citation>
    <scope>NUCLEOTIDE SEQUENCE [LARGE SCALE GENOMIC DNA]</scope>
    <source>
        <strain evidence="3">ATCC 43291 / DSM 13513 / CCUG 52238 / LMG 8453 / N-1</strain>
    </source>
</reference>
<dbReference type="AlphaFoldDB" id="F8GR74"/>
<evidence type="ECO:0000313" key="3">
    <source>
        <dbReference type="Proteomes" id="UP000006798"/>
    </source>
</evidence>
<dbReference type="InterPro" id="IPR012340">
    <property type="entry name" value="NA-bd_OB-fold"/>
</dbReference>
<dbReference type="KEGG" id="cnc:CNE_2c18630"/>
<dbReference type="Proteomes" id="UP000006798">
    <property type="component" value="Chromosome 2"/>
</dbReference>
<dbReference type="EMBL" id="CP002878">
    <property type="protein sequence ID" value="AEI80819.1"/>
    <property type="molecule type" value="Genomic_DNA"/>
</dbReference>
<protein>
    <recommendedName>
        <fullName evidence="1">ChsH2 C-terminal OB-fold domain-containing protein</fullName>
    </recommendedName>
</protein>
<feature type="domain" description="ChsH2 C-terminal OB-fold" evidence="1">
    <location>
        <begin position="78"/>
        <end position="129"/>
    </location>
</feature>